<feature type="repeat" description="ANK" evidence="3">
    <location>
        <begin position="585"/>
        <end position="617"/>
    </location>
</feature>
<dbReference type="SFLD" id="SFLDS00057">
    <property type="entry name" value="Glutaminase/Asparaginase"/>
    <property type="match status" value="1"/>
</dbReference>
<feature type="region of interest" description="Disordered" evidence="5">
    <location>
        <begin position="1"/>
        <end position="28"/>
    </location>
</feature>
<dbReference type="InterPro" id="IPR027474">
    <property type="entry name" value="L-asparaginase_N"/>
</dbReference>
<keyword evidence="9" id="KW-1185">Reference proteome</keyword>
<evidence type="ECO:0000259" key="7">
    <source>
        <dbReference type="Pfam" id="PF17763"/>
    </source>
</evidence>
<dbReference type="PROSITE" id="PS00917">
    <property type="entry name" value="ASN_GLN_ASE_2"/>
    <property type="match status" value="1"/>
</dbReference>
<dbReference type="InterPro" id="IPR002110">
    <property type="entry name" value="Ankyrin_rpt"/>
</dbReference>
<dbReference type="InterPro" id="IPR006034">
    <property type="entry name" value="Asparaginase/glutaminase-like"/>
</dbReference>
<dbReference type="SUPFAM" id="SSF53774">
    <property type="entry name" value="Glutaminase/Asparaginase"/>
    <property type="match status" value="1"/>
</dbReference>
<dbReference type="PROSITE" id="PS51732">
    <property type="entry name" value="ASN_GLN_ASE_3"/>
    <property type="match status" value="1"/>
</dbReference>
<dbReference type="InterPro" id="IPR037152">
    <property type="entry name" value="L-asparaginase_N_sf"/>
</dbReference>
<evidence type="ECO:0000313" key="8">
    <source>
        <dbReference type="EMBL" id="KAL2918526.1"/>
    </source>
</evidence>
<sequence>MKRAWADAGSSNRGAGRGDTSTAAKASRVHTPAVGGAAAADGQPVFVNDAVNASVVSEAVDSMVPADMSRVLVVYTGGTIGMQNTPQHGYLPVKGFISRTLASMLRFHSREMDGVSPMDSEAVLAAAETNDAHVTLFGHGEHVAEDVRAEALRQPDVGVINGTVVRRVRLPALVSPPSLYGKRIKYSILEYDPLLDSSNMTMSDWVKIATDIEVNYRLFDAFIVLHGTDTMAYTASALSFMLEDLGKTVIITGSQVPLAEVRNDAVDNLLGALTIAGHFVIPEVGLFFDNRLFRGNRSSKVNAVDFNAFDSPNLRPLVNVGINIDVSWIDIWRPKRIAQFRTFKAMNPSVAALRMFPGITEATVRAFLSPPIAGVVLETYGAGNAPSNRPELLAALKEACDRGVVIVNCTQCKRGLVSDIYETGRALTNIGIVPGADMTPECALTKLSYLLAKYPDPAICRRLMRRNMRGELTVPMRRPRFTYLPHPGQLYPGPPQGGVVASVLSLLGVNLGMATPTLDSVASAHPEGAHIESNAEDSGTDDITTSLERALIPLLLCQAARANDTTGLRAVLQEYEYMVNVPDYDGRVPLHIAASENRRACAELLLLNGANLHIRDHFGHSPLFDAVRAGHAEIVALLRKAGGHFAAEEEEEVTSMAVAADHAAIVQLIIDAAVNIKRSQSLGGAADTSNQPSAPLQMPDVAMTRTLSGSALPYSARVTLDPVDSWGRTPLDDAERLGRASLTEMLRAGHAALAQIGA</sequence>
<reference evidence="8 9" key="1">
    <citation type="submission" date="2023-09" db="EMBL/GenBank/DDBJ databases">
        <title>Pangenome analysis of Batrachochytrium dendrobatidis and related Chytrids.</title>
        <authorList>
            <person name="Yacoub M.N."/>
            <person name="Stajich J.E."/>
            <person name="James T.Y."/>
        </authorList>
    </citation>
    <scope>NUCLEOTIDE SEQUENCE [LARGE SCALE GENOMIC DNA]</scope>
    <source>
        <strain evidence="8 9">JEL0888</strain>
    </source>
</reference>
<dbReference type="InterPro" id="IPR036152">
    <property type="entry name" value="Asp/glu_Ase-like_sf"/>
</dbReference>
<dbReference type="PROSITE" id="PS50088">
    <property type="entry name" value="ANK_REPEAT"/>
    <property type="match status" value="2"/>
</dbReference>
<dbReference type="PANTHER" id="PTHR11707:SF28">
    <property type="entry name" value="60 KDA LYSOPHOSPHOLIPASE"/>
    <property type="match status" value="1"/>
</dbReference>
<dbReference type="Pfam" id="PF17763">
    <property type="entry name" value="Asparaginase_C"/>
    <property type="match status" value="1"/>
</dbReference>
<evidence type="ECO:0000256" key="1">
    <source>
        <dbReference type="ARBA" id="ARBA00012920"/>
    </source>
</evidence>
<dbReference type="PRINTS" id="PR00139">
    <property type="entry name" value="ASNGLNASE"/>
</dbReference>
<name>A0ABR4NGE8_9FUNG</name>
<accession>A0ABR4NGE8</accession>
<dbReference type="Gene3D" id="1.25.40.20">
    <property type="entry name" value="Ankyrin repeat-containing domain"/>
    <property type="match status" value="1"/>
</dbReference>
<dbReference type="SUPFAM" id="SSF48403">
    <property type="entry name" value="Ankyrin repeat"/>
    <property type="match status" value="1"/>
</dbReference>
<dbReference type="Pfam" id="PF12796">
    <property type="entry name" value="Ank_2"/>
    <property type="match status" value="1"/>
</dbReference>
<feature type="compositionally biased region" description="Polar residues" evidence="5">
    <location>
        <begin position="9"/>
        <end position="24"/>
    </location>
</feature>
<dbReference type="Gene3D" id="3.40.50.40">
    <property type="match status" value="1"/>
</dbReference>
<dbReference type="NCBIfam" id="TIGR00519">
    <property type="entry name" value="asnASE_I"/>
    <property type="match status" value="1"/>
</dbReference>
<feature type="repeat" description="ANK" evidence="3">
    <location>
        <begin position="618"/>
        <end position="650"/>
    </location>
</feature>
<gene>
    <name evidence="8" type="ORF">HK105_201927</name>
</gene>
<evidence type="ECO:0000313" key="9">
    <source>
        <dbReference type="Proteomes" id="UP001527925"/>
    </source>
</evidence>
<dbReference type="PIRSF" id="PIRSF500176">
    <property type="entry name" value="L_ASNase"/>
    <property type="match status" value="1"/>
</dbReference>
<proteinExistence type="predicted"/>
<dbReference type="InterPro" id="IPR006033">
    <property type="entry name" value="AsnA_fam"/>
</dbReference>
<dbReference type="EMBL" id="JADGIZ020000006">
    <property type="protein sequence ID" value="KAL2918526.1"/>
    <property type="molecule type" value="Genomic_DNA"/>
</dbReference>
<dbReference type="SMART" id="SM00248">
    <property type="entry name" value="ANK"/>
    <property type="match status" value="3"/>
</dbReference>
<dbReference type="PROSITE" id="PS50297">
    <property type="entry name" value="ANK_REP_REGION"/>
    <property type="match status" value="1"/>
</dbReference>
<comment type="caution">
    <text evidence="8">The sequence shown here is derived from an EMBL/GenBank/DDBJ whole genome shotgun (WGS) entry which is preliminary data.</text>
</comment>
<evidence type="ECO:0000256" key="5">
    <source>
        <dbReference type="SAM" id="MobiDB-lite"/>
    </source>
</evidence>
<organism evidence="8 9">
    <name type="scientific">Polyrhizophydium stewartii</name>
    <dbReference type="NCBI Taxonomy" id="2732419"/>
    <lineage>
        <taxon>Eukaryota</taxon>
        <taxon>Fungi</taxon>
        <taxon>Fungi incertae sedis</taxon>
        <taxon>Chytridiomycota</taxon>
        <taxon>Chytridiomycota incertae sedis</taxon>
        <taxon>Chytridiomycetes</taxon>
        <taxon>Rhizophydiales</taxon>
        <taxon>Rhizophydiales incertae sedis</taxon>
        <taxon>Polyrhizophydium</taxon>
    </lineage>
</organism>
<dbReference type="InterPro" id="IPR027475">
    <property type="entry name" value="Asparaginase/glutaminase_AS2"/>
</dbReference>
<keyword evidence="2" id="KW-0378">Hydrolase</keyword>
<feature type="domain" description="Asparaginase/glutaminase C-terminal" evidence="7">
    <location>
        <begin position="350"/>
        <end position="464"/>
    </location>
</feature>
<dbReference type="SMART" id="SM00870">
    <property type="entry name" value="Asparaginase"/>
    <property type="match status" value="1"/>
</dbReference>
<feature type="active site" evidence="4">
    <location>
        <position position="228"/>
    </location>
</feature>
<dbReference type="Gene3D" id="3.40.50.1170">
    <property type="entry name" value="L-asparaginase, N-terminal domain"/>
    <property type="match status" value="1"/>
</dbReference>
<dbReference type="InterPro" id="IPR041725">
    <property type="entry name" value="L-asparaginase_I"/>
</dbReference>
<evidence type="ECO:0000259" key="6">
    <source>
        <dbReference type="Pfam" id="PF00710"/>
    </source>
</evidence>
<protein>
    <recommendedName>
        <fullName evidence="1">asparaginase</fullName>
        <ecNumber evidence="1">3.5.1.1</ecNumber>
    </recommendedName>
</protein>
<dbReference type="Pfam" id="PF00710">
    <property type="entry name" value="Asparaginase"/>
    <property type="match status" value="1"/>
</dbReference>
<feature type="domain" description="L-asparaginase N-terminal" evidence="6">
    <location>
        <begin position="70"/>
        <end position="328"/>
    </location>
</feature>
<dbReference type="InterPro" id="IPR036770">
    <property type="entry name" value="Ankyrin_rpt-contain_sf"/>
</dbReference>
<dbReference type="CDD" id="cd08963">
    <property type="entry name" value="L-asparaginase_I"/>
    <property type="match status" value="1"/>
</dbReference>
<dbReference type="Proteomes" id="UP001527925">
    <property type="component" value="Unassembled WGS sequence"/>
</dbReference>
<dbReference type="PANTHER" id="PTHR11707">
    <property type="entry name" value="L-ASPARAGINASE"/>
    <property type="match status" value="1"/>
</dbReference>
<dbReference type="InterPro" id="IPR027473">
    <property type="entry name" value="L-asparaginase_C"/>
</dbReference>
<dbReference type="InterPro" id="IPR040919">
    <property type="entry name" value="Asparaginase_C"/>
</dbReference>
<dbReference type="PIRSF" id="PIRSF001220">
    <property type="entry name" value="L-ASNase_gatD"/>
    <property type="match status" value="1"/>
</dbReference>
<dbReference type="EC" id="3.5.1.1" evidence="1"/>
<keyword evidence="3" id="KW-0040">ANK repeat</keyword>
<evidence type="ECO:0000256" key="2">
    <source>
        <dbReference type="ARBA" id="ARBA00022801"/>
    </source>
</evidence>
<evidence type="ECO:0000256" key="4">
    <source>
        <dbReference type="PROSITE-ProRule" id="PRU10100"/>
    </source>
</evidence>
<evidence type="ECO:0000256" key="3">
    <source>
        <dbReference type="PROSITE-ProRule" id="PRU00023"/>
    </source>
</evidence>